<evidence type="ECO:0000313" key="2">
    <source>
        <dbReference type="Proteomes" id="UP000324222"/>
    </source>
</evidence>
<keyword evidence="2" id="KW-1185">Reference proteome</keyword>
<reference evidence="1 2" key="1">
    <citation type="submission" date="2019-05" db="EMBL/GenBank/DDBJ databases">
        <title>Another draft genome of Portunus trituberculatus and its Hox gene families provides insights of decapod evolution.</title>
        <authorList>
            <person name="Jeong J.-H."/>
            <person name="Song I."/>
            <person name="Kim S."/>
            <person name="Choi T."/>
            <person name="Kim D."/>
            <person name="Ryu S."/>
            <person name="Kim W."/>
        </authorList>
    </citation>
    <scope>NUCLEOTIDE SEQUENCE [LARGE SCALE GENOMIC DNA]</scope>
    <source>
        <tissue evidence="1">Muscle</tissue>
    </source>
</reference>
<gene>
    <name evidence="1" type="ORF">E2C01_079570</name>
</gene>
<name>A0A5B7IJW8_PORTR</name>
<evidence type="ECO:0000313" key="1">
    <source>
        <dbReference type="EMBL" id="MPC84820.1"/>
    </source>
</evidence>
<accession>A0A5B7IJW8</accession>
<sequence>MSHPHHPCTIMRVCVTM</sequence>
<proteinExistence type="predicted"/>
<dbReference type="Proteomes" id="UP000324222">
    <property type="component" value="Unassembled WGS sequence"/>
</dbReference>
<dbReference type="EMBL" id="VSRR010066519">
    <property type="protein sequence ID" value="MPC84820.1"/>
    <property type="molecule type" value="Genomic_DNA"/>
</dbReference>
<organism evidence="1 2">
    <name type="scientific">Portunus trituberculatus</name>
    <name type="common">Swimming crab</name>
    <name type="synonym">Neptunus trituberculatus</name>
    <dbReference type="NCBI Taxonomy" id="210409"/>
    <lineage>
        <taxon>Eukaryota</taxon>
        <taxon>Metazoa</taxon>
        <taxon>Ecdysozoa</taxon>
        <taxon>Arthropoda</taxon>
        <taxon>Crustacea</taxon>
        <taxon>Multicrustacea</taxon>
        <taxon>Malacostraca</taxon>
        <taxon>Eumalacostraca</taxon>
        <taxon>Eucarida</taxon>
        <taxon>Decapoda</taxon>
        <taxon>Pleocyemata</taxon>
        <taxon>Brachyura</taxon>
        <taxon>Eubrachyura</taxon>
        <taxon>Portunoidea</taxon>
        <taxon>Portunidae</taxon>
        <taxon>Portuninae</taxon>
        <taxon>Portunus</taxon>
    </lineage>
</organism>
<dbReference type="AlphaFoldDB" id="A0A5B7IJW8"/>
<comment type="caution">
    <text evidence="1">The sequence shown here is derived from an EMBL/GenBank/DDBJ whole genome shotgun (WGS) entry which is preliminary data.</text>
</comment>
<protein>
    <submittedName>
        <fullName evidence="1">Uncharacterized protein</fullName>
    </submittedName>
</protein>